<dbReference type="SMART" id="SM00382">
    <property type="entry name" value="AAA"/>
    <property type="match status" value="1"/>
</dbReference>
<keyword evidence="5 14" id="KW-0812">Transmembrane</keyword>
<keyword evidence="7" id="KW-0067">ATP-binding</keyword>
<feature type="transmembrane region" description="Helical" evidence="14">
    <location>
        <begin position="155"/>
        <end position="175"/>
    </location>
</feature>
<feature type="transmembrane region" description="Helical" evidence="14">
    <location>
        <begin position="40"/>
        <end position="60"/>
    </location>
</feature>
<evidence type="ECO:0000256" key="5">
    <source>
        <dbReference type="ARBA" id="ARBA00022692"/>
    </source>
</evidence>
<dbReference type="PROSITE" id="PS00211">
    <property type="entry name" value="ABC_TRANSPORTER_1"/>
    <property type="match status" value="1"/>
</dbReference>
<dbReference type="InterPro" id="IPR011527">
    <property type="entry name" value="ABC1_TM_dom"/>
</dbReference>
<evidence type="ECO:0000313" key="17">
    <source>
        <dbReference type="EMBL" id="ANZ66317.1"/>
    </source>
</evidence>
<dbReference type="GO" id="GO:0008559">
    <property type="term" value="F:ABC-type xenobiotic transporter activity"/>
    <property type="evidence" value="ECO:0007669"/>
    <property type="project" value="UniProtKB-EC"/>
</dbReference>
<keyword evidence="9 14" id="KW-0472">Membrane</keyword>
<dbReference type="InterPro" id="IPR027417">
    <property type="entry name" value="P-loop_NTPase"/>
</dbReference>
<feature type="transmembrane region" description="Helical" evidence="14">
    <location>
        <begin position="80"/>
        <end position="104"/>
    </location>
</feature>
<evidence type="ECO:0000256" key="6">
    <source>
        <dbReference type="ARBA" id="ARBA00022741"/>
    </source>
</evidence>
<evidence type="ECO:0000256" key="11">
    <source>
        <dbReference type="ARBA" id="ARBA00059943"/>
    </source>
</evidence>
<dbReference type="SUPFAM" id="SSF90123">
    <property type="entry name" value="ABC transporter transmembrane region"/>
    <property type="match status" value="1"/>
</dbReference>
<dbReference type="EMBL" id="CP014924">
    <property type="protein sequence ID" value="ANZ66317.1"/>
    <property type="molecule type" value="Genomic_DNA"/>
</dbReference>
<comment type="subcellular location">
    <subcellularLocation>
        <location evidence="1">Cell membrane</location>
        <topology evidence="1">Multi-pass membrane protein</topology>
    </subcellularLocation>
</comment>
<dbReference type="PROSITE" id="PS50893">
    <property type="entry name" value="ABC_TRANSPORTER_2"/>
    <property type="match status" value="1"/>
</dbReference>
<dbReference type="OrthoDB" id="9770415at2"/>
<sequence length="600" mass="66469">MQRRAPEAPRGGQQQPYAFKKQKFNFKAFAKLVGSIKPHFWELAIGLILGLAATGMQLMVPQFAKQLINQLGHHMNTGLMGLVIAFFVLSALISAVSGSVLGFFGEDVVRKLRKFLWAKILRLPVSYFDETRSGEISSRLINDTSQVKDLLANSMPTMVTSILQLVGALVLMLLMDWKMTLIMFIAVPLVLVVMMPVIRQSHKISIARQDALADFNGQSSEILSDIRLVKSSTAEDLEHEDGNGKIEKLYKIGIKEAIYDSIASPLMQMVMMGMMVGLLIYGASRVASGTMTFGTLISFLMYLTQMIGPFTQMSQFFTDMAKTSGSTARIQEMLQMPEEDQTSGESVALDGKTLAVDHVDFEYEKGQPILQDVSFEAKPNTVVAFAGPSGGGKSTIFGLLERYYNPDKGEIKIGDTTVTGVNLTNWRSQIGLVSQDAAIMAGTIRYNLTYGLDGEYTDDQLWNVLEMAYAKDFVSDMPDGLDTQVGERGVKVSGGQRQRLAIARAFLRDPKILMLDEATASLDSESEMMVQKALEKLMHNRTTLVIAHRLSTIVDADQIYFIEKGQVSGHGTHKELINKLPLYREYVENQMMLQQAPQTA</sequence>
<evidence type="ECO:0000256" key="2">
    <source>
        <dbReference type="ARBA" id="ARBA00012191"/>
    </source>
</evidence>
<evidence type="ECO:0000256" key="13">
    <source>
        <dbReference type="ARBA" id="ARBA00072598"/>
    </source>
</evidence>
<evidence type="ECO:0000256" key="9">
    <source>
        <dbReference type="ARBA" id="ARBA00023136"/>
    </source>
</evidence>
<name>A0A1B2IW94_9LACO</name>
<dbReference type="Gene3D" id="3.40.50.300">
    <property type="entry name" value="P-loop containing nucleotide triphosphate hydrolases"/>
    <property type="match status" value="1"/>
</dbReference>
<dbReference type="STRING" id="240427.AYR62_12415"/>
<keyword evidence="8 14" id="KW-1133">Transmembrane helix</keyword>
<dbReference type="InterPro" id="IPR036640">
    <property type="entry name" value="ABC1_TM_sf"/>
</dbReference>
<dbReference type="CDD" id="cd18551">
    <property type="entry name" value="ABC_6TM_LmrA_like"/>
    <property type="match status" value="1"/>
</dbReference>
<dbReference type="GO" id="GO:0005886">
    <property type="term" value="C:plasma membrane"/>
    <property type="evidence" value="ECO:0007669"/>
    <property type="project" value="UniProtKB-SubCell"/>
</dbReference>
<dbReference type="Gene3D" id="1.20.1560.10">
    <property type="entry name" value="ABC transporter type 1, transmembrane domain"/>
    <property type="match status" value="1"/>
</dbReference>
<comment type="similarity">
    <text evidence="12">Belongs to the ABC transporter superfamily. Multidrug exporter LmrA (TC 3.A.1.117.1) family.</text>
</comment>
<dbReference type="PROSITE" id="PS50929">
    <property type="entry name" value="ABC_TM1F"/>
    <property type="match status" value="1"/>
</dbReference>
<feature type="domain" description="ABC transporter" evidence="15">
    <location>
        <begin position="354"/>
        <end position="589"/>
    </location>
</feature>
<dbReference type="InterPro" id="IPR003593">
    <property type="entry name" value="AAA+_ATPase"/>
</dbReference>
<keyword evidence="3" id="KW-0813">Transport</keyword>
<keyword evidence="6" id="KW-0547">Nucleotide-binding</keyword>
<evidence type="ECO:0000256" key="3">
    <source>
        <dbReference type="ARBA" id="ARBA00022448"/>
    </source>
</evidence>
<accession>A0A1B2IW94</accession>
<dbReference type="GO" id="GO:0005524">
    <property type="term" value="F:ATP binding"/>
    <property type="evidence" value="ECO:0007669"/>
    <property type="project" value="UniProtKB-KW"/>
</dbReference>
<evidence type="ECO:0000256" key="14">
    <source>
        <dbReference type="SAM" id="Phobius"/>
    </source>
</evidence>
<feature type="transmembrane region" description="Helical" evidence="14">
    <location>
        <begin position="181"/>
        <end position="198"/>
    </location>
</feature>
<dbReference type="Pfam" id="PF00005">
    <property type="entry name" value="ABC_tran"/>
    <property type="match status" value="1"/>
</dbReference>
<dbReference type="Pfam" id="PF00664">
    <property type="entry name" value="ABC_membrane"/>
    <property type="match status" value="1"/>
</dbReference>
<comment type="catalytic activity">
    <reaction evidence="10">
        <text>ATP + H2O + xenobioticSide 1 = ADP + phosphate + xenobioticSide 2.</text>
        <dbReference type="EC" id="7.6.2.2"/>
    </reaction>
</comment>
<dbReference type="PANTHER" id="PTHR43394:SF1">
    <property type="entry name" value="ATP-BINDING CASSETTE SUB-FAMILY B MEMBER 10, MITOCHONDRIAL"/>
    <property type="match status" value="1"/>
</dbReference>
<feature type="transmembrane region" description="Helical" evidence="14">
    <location>
        <begin position="286"/>
        <end position="304"/>
    </location>
</feature>
<proteinExistence type="inferred from homology"/>
<keyword evidence="4" id="KW-1003">Cell membrane</keyword>
<evidence type="ECO:0000256" key="12">
    <source>
        <dbReference type="ARBA" id="ARBA00061674"/>
    </source>
</evidence>
<dbReference type="GO" id="GO:0016887">
    <property type="term" value="F:ATP hydrolysis activity"/>
    <property type="evidence" value="ECO:0007669"/>
    <property type="project" value="InterPro"/>
</dbReference>
<dbReference type="RefSeq" id="WP_065901691.1">
    <property type="nucleotide sequence ID" value="NZ_CP014912.1"/>
</dbReference>
<dbReference type="AlphaFoldDB" id="A0A1B2IW94"/>
<evidence type="ECO:0000256" key="1">
    <source>
        <dbReference type="ARBA" id="ARBA00004651"/>
    </source>
</evidence>
<feature type="domain" description="ABC transmembrane type-1" evidence="16">
    <location>
        <begin position="44"/>
        <end position="322"/>
    </location>
</feature>
<dbReference type="Proteomes" id="UP000093267">
    <property type="component" value="Chromosome"/>
</dbReference>
<dbReference type="InterPro" id="IPR003439">
    <property type="entry name" value="ABC_transporter-like_ATP-bd"/>
</dbReference>
<dbReference type="FunFam" id="1.20.1560.10:FF:000011">
    <property type="entry name" value="Multidrug ABC transporter ATP-binding protein"/>
    <property type="match status" value="1"/>
</dbReference>
<gene>
    <name evidence="17" type="ORF">AYR63_03640</name>
</gene>
<organism evidence="17 18">
    <name type="scientific">Secundilactobacillus paracollinoides</name>
    <dbReference type="NCBI Taxonomy" id="240427"/>
    <lineage>
        <taxon>Bacteria</taxon>
        <taxon>Bacillati</taxon>
        <taxon>Bacillota</taxon>
        <taxon>Bacilli</taxon>
        <taxon>Lactobacillales</taxon>
        <taxon>Lactobacillaceae</taxon>
        <taxon>Secundilactobacillus</taxon>
    </lineage>
</organism>
<dbReference type="GO" id="GO:0015421">
    <property type="term" value="F:ABC-type oligopeptide transporter activity"/>
    <property type="evidence" value="ECO:0007669"/>
    <property type="project" value="TreeGrafter"/>
</dbReference>
<keyword evidence="18" id="KW-1185">Reference proteome</keyword>
<evidence type="ECO:0000259" key="15">
    <source>
        <dbReference type="PROSITE" id="PS50893"/>
    </source>
</evidence>
<evidence type="ECO:0000256" key="10">
    <source>
        <dbReference type="ARBA" id="ARBA00034018"/>
    </source>
</evidence>
<evidence type="ECO:0000256" key="7">
    <source>
        <dbReference type="ARBA" id="ARBA00022840"/>
    </source>
</evidence>
<dbReference type="PANTHER" id="PTHR43394">
    <property type="entry name" value="ATP-DEPENDENT PERMEASE MDL1, MITOCHONDRIAL"/>
    <property type="match status" value="1"/>
</dbReference>
<protein>
    <recommendedName>
        <fullName evidence="13">Multidrug resistance ABC transporter ATP-binding and permease protein</fullName>
        <ecNumber evidence="2">7.6.2.2</ecNumber>
    </recommendedName>
</protein>
<reference evidence="17 18" key="1">
    <citation type="submission" date="2016-03" db="EMBL/GenBank/DDBJ databases">
        <title>Pediococcus and Lactobacillus from brewery environment - whole genome sequencing and assembly.</title>
        <authorList>
            <person name="Behr J."/>
            <person name="Geissler A.J."/>
            <person name="Vogel R.F."/>
        </authorList>
    </citation>
    <scope>NUCLEOTIDE SEQUENCE [LARGE SCALE GENOMIC DNA]</scope>
    <source>
        <strain evidence="17 18">TMW 1.1995</strain>
    </source>
</reference>
<evidence type="ECO:0000256" key="8">
    <source>
        <dbReference type="ARBA" id="ARBA00022989"/>
    </source>
</evidence>
<dbReference type="SUPFAM" id="SSF52540">
    <property type="entry name" value="P-loop containing nucleoside triphosphate hydrolases"/>
    <property type="match status" value="1"/>
</dbReference>
<evidence type="ECO:0000313" key="18">
    <source>
        <dbReference type="Proteomes" id="UP000093267"/>
    </source>
</evidence>
<dbReference type="InterPro" id="IPR039421">
    <property type="entry name" value="Type_1_exporter"/>
</dbReference>
<comment type="function">
    <text evidence="11">Efflux transporter for a variety of amphiphilic cationic compounds, including antibiotics.</text>
</comment>
<dbReference type="EC" id="7.6.2.2" evidence="2"/>
<evidence type="ECO:0000259" key="16">
    <source>
        <dbReference type="PROSITE" id="PS50929"/>
    </source>
</evidence>
<evidence type="ECO:0000256" key="4">
    <source>
        <dbReference type="ARBA" id="ARBA00022475"/>
    </source>
</evidence>
<dbReference type="FunFam" id="3.40.50.300:FF:000218">
    <property type="entry name" value="Multidrug ABC transporter ATP-binding protein"/>
    <property type="match status" value="1"/>
</dbReference>
<dbReference type="InterPro" id="IPR017871">
    <property type="entry name" value="ABC_transporter-like_CS"/>
</dbReference>